<feature type="region of interest" description="Disordered" evidence="9">
    <location>
        <begin position="49"/>
        <end position="75"/>
    </location>
</feature>
<dbReference type="Gene3D" id="1.10.287.10">
    <property type="entry name" value="S15/NS1, RNA-binding"/>
    <property type="match status" value="1"/>
</dbReference>
<comment type="caution">
    <text evidence="13">The sequence shown here is derived from an EMBL/GenBank/DDBJ whole genome shotgun (WGS) entry which is preliminary data.</text>
</comment>
<keyword evidence="5" id="KW-0648">Protein biosynthesis</keyword>
<dbReference type="SUPFAM" id="SSF52954">
    <property type="entry name" value="Class II aaRS ABD-related"/>
    <property type="match status" value="1"/>
</dbReference>
<feature type="region of interest" description="Disordered" evidence="9">
    <location>
        <begin position="153"/>
        <end position="188"/>
    </location>
</feature>
<dbReference type="PANTHER" id="PTHR43382:SF3">
    <property type="entry name" value="PROLINE--TRNA LIGASE, CHLOROPLASTIC_MITOCHONDRIAL"/>
    <property type="match status" value="1"/>
</dbReference>
<dbReference type="Gene3D" id="3.30.110.30">
    <property type="entry name" value="C-terminal domain of ProRS"/>
    <property type="match status" value="1"/>
</dbReference>
<evidence type="ECO:0000313" key="13">
    <source>
        <dbReference type="EMBL" id="KAL3760318.1"/>
    </source>
</evidence>
<proteinExistence type="inferred from homology"/>
<dbReference type="InterPro" id="IPR004154">
    <property type="entry name" value="Anticodon-bd"/>
</dbReference>
<accession>A0ABD3M981</accession>
<dbReference type="AlphaFoldDB" id="A0ABD3M981"/>
<evidence type="ECO:0000256" key="3">
    <source>
        <dbReference type="ARBA" id="ARBA00022741"/>
    </source>
</evidence>
<feature type="chain" id="PRO_5044766449" description="proline--tRNA ligase" evidence="10">
    <location>
        <begin position="24"/>
        <end position="690"/>
    </location>
</feature>
<keyword evidence="10" id="KW-0732">Signal</keyword>
<sequence>MSLKRLSLVTLMATFAIMSTTRAFQRMHMRPMSRRAALWTSANNYDVTRASSSSSSSSVSSTSMSMSGILGSSSSSTSRIITKRSLYNLHSSCTTRLMSQTSASTDTLSDELETKIKNKGDEIRSLKEKGISKEELAPHVSELMELKAQLNPAATTTQKEKGAGEKKQTQSPGESTASSSDDAESDYITPRSTNYSKWYNDIVRVCDLAETSPVRGCMVIKPWGMSLWDQIRTNLDARIKEHGAENAYFPLLIPQSFLSKEAEHVDGFAKECAVVTHHRLTTDKSEKGGLMADPEAELEDPLIIRPTSETMIWSMFKKWIVSHRDLPLKVNQWANVMRWEMRTRPFLRTSEFLWQEGHTAHASAEGALADSKEMMHQYADMCEKLLAMPVIKGAKSPSERFAGAEETFTIEALMQNGWALQSGTSHFLGQSFGKAFDVTYQDAEGQQQVVWGTSWGVSTRLIGALIMTHSDDAGLVLPPRVAPVQVVVVPIPPKKNDEAGKIALNNTLDKLVADLKGAGLKVKVDDRDYVRNGAKYFEWERKGVPLRIELGPRDVAGGVCVFKYRVGSEGKTTVSLDEVAATATKGLEDMQEFLLESAKERLAAGINVMATYDEMKVALEKDEASEYNGPGLYLVPWKCDAANEEKIKEECKATIRCYPIDVNNAGMAEGKKCFYSGEDATHMALFGRAF</sequence>
<dbReference type="NCBIfam" id="TIGR00408">
    <property type="entry name" value="proS_fam_I"/>
    <property type="match status" value="1"/>
</dbReference>
<evidence type="ECO:0000259" key="12">
    <source>
        <dbReference type="PROSITE" id="PS51185"/>
    </source>
</evidence>
<keyword evidence="14" id="KW-1185">Reference proteome</keyword>
<dbReference type="Proteomes" id="UP001530293">
    <property type="component" value="Unassembled WGS sequence"/>
</dbReference>
<dbReference type="Gene3D" id="3.30.930.10">
    <property type="entry name" value="Bira Bifunctional Protein, Domain 2"/>
    <property type="match status" value="1"/>
</dbReference>
<feature type="compositionally biased region" description="Low complexity" evidence="9">
    <location>
        <begin position="51"/>
        <end position="75"/>
    </location>
</feature>
<dbReference type="SUPFAM" id="SSF47060">
    <property type="entry name" value="S15/NS1 RNA-binding domain"/>
    <property type="match status" value="1"/>
</dbReference>
<evidence type="ECO:0000256" key="2">
    <source>
        <dbReference type="ARBA" id="ARBA00022598"/>
    </source>
</evidence>
<dbReference type="PROSITE" id="PS50862">
    <property type="entry name" value="AA_TRNA_LIGASE_II"/>
    <property type="match status" value="1"/>
</dbReference>
<evidence type="ECO:0000256" key="4">
    <source>
        <dbReference type="ARBA" id="ARBA00022840"/>
    </source>
</evidence>
<dbReference type="Pfam" id="PF00587">
    <property type="entry name" value="tRNA-synt_2b"/>
    <property type="match status" value="1"/>
</dbReference>
<evidence type="ECO:0000313" key="14">
    <source>
        <dbReference type="Proteomes" id="UP001530293"/>
    </source>
</evidence>
<keyword evidence="4" id="KW-0067">ATP-binding</keyword>
<dbReference type="SMART" id="SM00991">
    <property type="entry name" value="WHEP-TRS"/>
    <property type="match status" value="1"/>
</dbReference>
<dbReference type="SUPFAM" id="SSF64586">
    <property type="entry name" value="C-terminal domain of ProRS"/>
    <property type="match status" value="1"/>
</dbReference>
<evidence type="ECO:0000256" key="1">
    <source>
        <dbReference type="ARBA" id="ARBA00012831"/>
    </source>
</evidence>
<feature type="domain" description="Aminoacyl-transfer RNA synthetases class-II family profile" evidence="11">
    <location>
        <begin position="224"/>
        <end position="478"/>
    </location>
</feature>
<dbReference type="EC" id="6.1.1.15" evidence="1"/>
<dbReference type="SUPFAM" id="SSF55681">
    <property type="entry name" value="Class II aaRS and biotin synthetases"/>
    <property type="match status" value="1"/>
</dbReference>
<evidence type="ECO:0000256" key="6">
    <source>
        <dbReference type="ARBA" id="ARBA00023146"/>
    </source>
</evidence>
<dbReference type="PROSITE" id="PS51185">
    <property type="entry name" value="WHEP_TRS_2"/>
    <property type="match status" value="1"/>
</dbReference>
<gene>
    <name evidence="13" type="ORF">ACHAWU_006316</name>
</gene>
<feature type="compositionally biased region" description="Basic and acidic residues" evidence="9">
    <location>
        <begin position="158"/>
        <end position="168"/>
    </location>
</feature>
<evidence type="ECO:0000256" key="10">
    <source>
        <dbReference type="SAM" id="SignalP"/>
    </source>
</evidence>
<feature type="domain" description="WHEP-TRS" evidence="12">
    <location>
        <begin position="108"/>
        <end position="164"/>
    </location>
</feature>
<comment type="catalytic activity">
    <reaction evidence="8">
        <text>tRNA(Pro) + L-proline + ATP = L-prolyl-tRNA(Pro) + AMP + diphosphate</text>
        <dbReference type="Rhea" id="RHEA:14305"/>
        <dbReference type="Rhea" id="RHEA-COMP:9700"/>
        <dbReference type="Rhea" id="RHEA-COMP:9702"/>
        <dbReference type="ChEBI" id="CHEBI:30616"/>
        <dbReference type="ChEBI" id="CHEBI:33019"/>
        <dbReference type="ChEBI" id="CHEBI:60039"/>
        <dbReference type="ChEBI" id="CHEBI:78442"/>
        <dbReference type="ChEBI" id="CHEBI:78532"/>
        <dbReference type="ChEBI" id="CHEBI:456215"/>
        <dbReference type="EC" id="6.1.1.15"/>
    </reaction>
</comment>
<dbReference type="InterPro" id="IPR002314">
    <property type="entry name" value="aa-tRNA-synt_IIb"/>
</dbReference>
<protein>
    <recommendedName>
        <fullName evidence="1">proline--tRNA ligase</fullName>
        <ecNumber evidence="1">6.1.1.15</ecNumber>
    </recommendedName>
    <alternativeName>
        <fullName evidence="7">Prolyl-tRNA synthetase</fullName>
    </alternativeName>
</protein>
<dbReference type="FunFam" id="3.30.930.10:FF:000037">
    <property type="entry name" value="Proline--tRNA ligase"/>
    <property type="match status" value="1"/>
</dbReference>
<evidence type="ECO:0000256" key="7">
    <source>
        <dbReference type="ARBA" id="ARBA00029731"/>
    </source>
</evidence>
<reference evidence="13 14" key="1">
    <citation type="submission" date="2024-10" db="EMBL/GenBank/DDBJ databases">
        <title>Updated reference genomes for cyclostephanoid diatoms.</title>
        <authorList>
            <person name="Roberts W.R."/>
            <person name="Alverson A.J."/>
        </authorList>
    </citation>
    <scope>NUCLEOTIDE SEQUENCE [LARGE SCALE GENOMIC DNA]</scope>
    <source>
        <strain evidence="13 14">AJA232-27</strain>
    </source>
</reference>
<evidence type="ECO:0000256" key="5">
    <source>
        <dbReference type="ARBA" id="ARBA00022917"/>
    </source>
</evidence>
<dbReference type="SMART" id="SM00946">
    <property type="entry name" value="ProRS-C_1"/>
    <property type="match status" value="1"/>
</dbReference>
<keyword evidence="6" id="KW-0030">Aminoacyl-tRNA synthetase</keyword>
<dbReference type="GO" id="GO:0005524">
    <property type="term" value="F:ATP binding"/>
    <property type="evidence" value="ECO:0007669"/>
    <property type="project" value="UniProtKB-KW"/>
</dbReference>
<keyword evidence="2" id="KW-0436">Ligase</keyword>
<dbReference type="Pfam" id="PF00458">
    <property type="entry name" value="WHEP-TRS"/>
    <property type="match status" value="1"/>
</dbReference>
<keyword evidence="3" id="KW-0547">Nucleotide-binding</keyword>
<dbReference type="Pfam" id="PF03129">
    <property type="entry name" value="HGTP_anticodon"/>
    <property type="match status" value="1"/>
</dbReference>
<dbReference type="EMBL" id="JALLBG020000189">
    <property type="protein sequence ID" value="KAL3760318.1"/>
    <property type="molecule type" value="Genomic_DNA"/>
</dbReference>
<evidence type="ECO:0000259" key="11">
    <source>
        <dbReference type="PROSITE" id="PS50862"/>
    </source>
</evidence>
<dbReference type="InterPro" id="IPR004499">
    <property type="entry name" value="Pro-tRNA-ligase_IIa_arc-type"/>
</dbReference>
<feature type="signal peptide" evidence="10">
    <location>
        <begin position="1"/>
        <end position="23"/>
    </location>
</feature>
<dbReference type="InterPro" id="IPR006195">
    <property type="entry name" value="aa-tRNA-synth_II"/>
</dbReference>
<dbReference type="GO" id="GO:0006412">
    <property type="term" value="P:translation"/>
    <property type="evidence" value="ECO:0007669"/>
    <property type="project" value="UniProtKB-KW"/>
</dbReference>
<dbReference type="GO" id="GO:0004827">
    <property type="term" value="F:proline-tRNA ligase activity"/>
    <property type="evidence" value="ECO:0007669"/>
    <property type="project" value="UniProtKB-EC"/>
</dbReference>
<name>A0ABD3M981_9STRA</name>
<dbReference type="CDD" id="cd00778">
    <property type="entry name" value="ProRS_core_arch_euk"/>
    <property type="match status" value="1"/>
</dbReference>
<dbReference type="InterPro" id="IPR017449">
    <property type="entry name" value="Pro-tRNA_synth_II"/>
</dbReference>
<dbReference type="HAMAP" id="MF_01571">
    <property type="entry name" value="Pro_tRNA_synth_type3"/>
    <property type="match status" value="1"/>
</dbReference>
<dbReference type="PANTHER" id="PTHR43382">
    <property type="entry name" value="PROLYL-TRNA SYNTHETASE"/>
    <property type="match status" value="1"/>
</dbReference>
<dbReference type="InterPro" id="IPR009068">
    <property type="entry name" value="uS15_NS1_RNA-bd_sf"/>
</dbReference>
<evidence type="ECO:0000256" key="9">
    <source>
        <dbReference type="SAM" id="MobiDB-lite"/>
    </source>
</evidence>
<dbReference type="InterPro" id="IPR016061">
    <property type="entry name" value="Pro-tRNA_ligase_II_C"/>
</dbReference>
<dbReference type="Pfam" id="PF09180">
    <property type="entry name" value="ProRS-C_1"/>
    <property type="match status" value="1"/>
</dbReference>
<organism evidence="13 14">
    <name type="scientific">Discostella pseudostelligera</name>
    <dbReference type="NCBI Taxonomy" id="259834"/>
    <lineage>
        <taxon>Eukaryota</taxon>
        <taxon>Sar</taxon>
        <taxon>Stramenopiles</taxon>
        <taxon>Ochrophyta</taxon>
        <taxon>Bacillariophyta</taxon>
        <taxon>Coscinodiscophyceae</taxon>
        <taxon>Thalassiosirophycidae</taxon>
        <taxon>Stephanodiscales</taxon>
        <taxon>Stephanodiscaceae</taxon>
        <taxon>Discostella</taxon>
    </lineage>
</organism>
<dbReference type="InterPro" id="IPR033721">
    <property type="entry name" value="ProRS_core_arch_euk"/>
</dbReference>
<dbReference type="InterPro" id="IPR036621">
    <property type="entry name" value="Anticodon-bd_dom_sf"/>
</dbReference>
<evidence type="ECO:0000256" key="8">
    <source>
        <dbReference type="ARBA" id="ARBA00047671"/>
    </source>
</evidence>
<dbReference type="Gene3D" id="3.40.50.800">
    <property type="entry name" value="Anticodon-binding domain"/>
    <property type="match status" value="1"/>
</dbReference>
<dbReference type="InterPro" id="IPR045864">
    <property type="entry name" value="aa-tRNA-synth_II/BPL/LPL"/>
</dbReference>
<dbReference type="InterPro" id="IPR000738">
    <property type="entry name" value="WHEP-TRS_dom"/>
</dbReference>